<feature type="region of interest" description="Disordered" evidence="1">
    <location>
        <begin position="522"/>
        <end position="569"/>
    </location>
</feature>
<protein>
    <submittedName>
        <fullName evidence="3">Amidase</fullName>
    </submittedName>
</protein>
<evidence type="ECO:0000256" key="1">
    <source>
        <dbReference type="SAM" id="MobiDB-lite"/>
    </source>
</evidence>
<dbReference type="Pfam" id="PF01425">
    <property type="entry name" value="Amidase"/>
    <property type="match status" value="1"/>
</dbReference>
<dbReference type="InterPro" id="IPR000120">
    <property type="entry name" value="Amidase"/>
</dbReference>
<dbReference type="SUPFAM" id="SSF75304">
    <property type="entry name" value="Amidase signature (AS) enzymes"/>
    <property type="match status" value="1"/>
</dbReference>
<feature type="region of interest" description="Disordered" evidence="1">
    <location>
        <begin position="1"/>
        <end position="20"/>
    </location>
</feature>
<dbReference type="Gene3D" id="3.90.1300.10">
    <property type="entry name" value="Amidase signature (AS) domain"/>
    <property type="match status" value="1"/>
</dbReference>
<dbReference type="Proteomes" id="UP000503336">
    <property type="component" value="Chromosome"/>
</dbReference>
<dbReference type="InterPro" id="IPR023631">
    <property type="entry name" value="Amidase_dom"/>
</dbReference>
<keyword evidence="4" id="KW-1185">Reference proteome</keyword>
<dbReference type="AlphaFoldDB" id="A0A7L5C2Y6"/>
<dbReference type="GO" id="GO:0003824">
    <property type="term" value="F:catalytic activity"/>
    <property type="evidence" value="ECO:0007669"/>
    <property type="project" value="InterPro"/>
</dbReference>
<organism evidence="3 4">
    <name type="scientific">Pikeienuella piscinae</name>
    <dbReference type="NCBI Taxonomy" id="2748098"/>
    <lineage>
        <taxon>Bacteria</taxon>
        <taxon>Pseudomonadati</taxon>
        <taxon>Pseudomonadota</taxon>
        <taxon>Alphaproteobacteria</taxon>
        <taxon>Rhodobacterales</taxon>
        <taxon>Paracoccaceae</taxon>
        <taxon>Pikeienuella</taxon>
    </lineage>
</organism>
<evidence type="ECO:0000313" key="4">
    <source>
        <dbReference type="Proteomes" id="UP000503336"/>
    </source>
</evidence>
<evidence type="ECO:0000313" key="3">
    <source>
        <dbReference type="EMBL" id="QIE56614.1"/>
    </source>
</evidence>
<sequence length="569" mass="59082">MRPDATRLRDEDAASTEAGDTEAAWSLGVAEAGRRISAGVLTPSDLLESVLARIDAVDGAIRSYVRVIANEARAEAARATAEIAAGHWCGPLHGVPFAVKDNYDVAGVPAAAGGRVRLGRIPDRDATLVAALRGAGAVLVGKLATWEYGTGDGGEYFDLPFPPARNPWDLSRFTGGSSTGAGAAVAAGTAPFALGSDTTGSVRLPAGACGVTGAIATGGRLSLEGVLPNCHSLDTPGPICRSAEDAATILGTLLGERDLARGIGAPVSGMRVAVVRDIGRGFDAADEPMRRAFERAVETLESLGVVLEEARLPTPAAECLAVTQMIGPAESAAIHEAELRERAGDLGRALRGKLLAGAGVRAVDYIQALRRRTEIAIALDVLMARFDALVTYGALRLPPRLGVEPEMTRFTLETMLTPFNLAGTPALVQRTGFSDEGLPTHWQIAAGRGREGAMLRLAAAYERTRPHDGWPDIPAAAPPPPAVAPQTGAPSADFRARAGRMALDGLSDADLGRMQELEAATVSRGAALPRPSAKEVRPDFGSRTISPRTSGHGRSATGNQLEPTGEDHG</sequence>
<dbReference type="EMBL" id="CP049056">
    <property type="protein sequence ID" value="QIE56614.1"/>
    <property type="molecule type" value="Genomic_DNA"/>
</dbReference>
<feature type="domain" description="Amidase" evidence="2">
    <location>
        <begin position="45"/>
        <end position="455"/>
    </location>
</feature>
<accession>A0A7L5C2Y6</accession>
<dbReference type="PANTHER" id="PTHR11895">
    <property type="entry name" value="TRANSAMIDASE"/>
    <property type="match status" value="1"/>
</dbReference>
<feature type="region of interest" description="Disordered" evidence="1">
    <location>
        <begin position="466"/>
        <end position="490"/>
    </location>
</feature>
<evidence type="ECO:0000259" key="2">
    <source>
        <dbReference type="Pfam" id="PF01425"/>
    </source>
</evidence>
<dbReference type="KEGG" id="hdh:G5B40_14925"/>
<gene>
    <name evidence="3" type="ORF">G5B40_14925</name>
</gene>
<dbReference type="PANTHER" id="PTHR11895:SF176">
    <property type="entry name" value="AMIDASE AMID-RELATED"/>
    <property type="match status" value="1"/>
</dbReference>
<dbReference type="RefSeq" id="WP_165100086.1">
    <property type="nucleotide sequence ID" value="NZ_CP049056.1"/>
</dbReference>
<proteinExistence type="predicted"/>
<name>A0A7L5C2Y6_9RHOB</name>
<dbReference type="InterPro" id="IPR036928">
    <property type="entry name" value="AS_sf"/>
</dbReference>
<reference evidence="3 4" key="1">
    <citation type="submission" date="2020-02" db="EMBL/GenBank/DDBJ databases">
        <title>complete genome sequence of Rhodobacteraceae bacterium.</title>
        <authorList>
            <person name="Park J."/>
            <person name="Kim Y.-S."/>
            <person name="Kim K.-H."/>
        </authorList>
    </citation>
    <scope>NUCLEOTIDE SEQUENCE [LARGE SCALE GENOMIC DNA]</scope>
    <source>
        <strain evidence="3 4">RR4-56</strain>
    </source>
</reference>
<feature type="compositionally biased region" description="Basic and acidic residues" evidence="1">
    <location>
        <begin position="1"/>
        <end position="12"/>
    </location>
</feature>